<keyword evidence="1" id="KW-0808">Transferase</keyword>
<dbReference type="Gene3D" id="3.40.50.10540">
    <property type="entry name" value="Crotonobetainyl-coa:carnitine coa-transferase, domain 1"/>
    <property type="match status" value="1"/>
</dbReference>
<dbReference type="Gene3D" id="3.30.1540.10">
    <property type="entry name" value="formyl-coa transferase, domain 3"/>
    <property type="match status" value="1"/>
</dbReference>
<dbReference type="Pfam" id="PF02515">
    <property type="entry name" value="CoA_transf_3"/>
    <property type="match status" value="1"/>
</dbReference>
<dbReference type="InterPro" id="IPR023606">
    <property type="entry name" value="CoA-Trfase_III_dom_1_sf"/>
</dbReference>
<dbReference type="RefSeq" id="WP_148967452.1">
    <property type="nucleotide sequence ID" value="NZ_JBNIKW010000001.1"/>
</dbReference>
<dbReference type="EMBL" id="VTEZ01000001">
    <property type="protein sequence ID" value="TYS88155.1"/>
    <property type="molecule type" value="Genomic_DNA"/>
</dbReference>
<dbReference type="PANTHER" id="PTHR48228:SF5">
    <property type="entry name" value="ALPHA-METHYLACYL-COA RACEMASE"/>
    <property type="match status" value="1"/>
</dbReference>
<protein>
    <submittedName>
        <fullName evidence="1">CoA transferase</fullName>
    </submittedName>
</protein>
<reference evidence="1 2" key="1">
    <citation type="submission" date="2019-08" db="EMBL/GenBank/DDBJ databases">
        <title>Bacillus genomes from the desert of Cuatro Cienegas, Coahuila.</title>
        <authorList>
            <person name="Olmedo-Alvarez G."/>
        </authorList>
    </citation>
    <scope>NUCLEOTIDE SEQUENCE [LARGE SCALE GENOMIC DNA]</scope>
    <source>
        <strain evidence="1 2">CH87b_3T</strain>
    </source>
</reference>
<comment type="caution">
    <text evidence="1">The sequence shown here is derived from an EMBL/GenBank/DDBJ whole genome shotgun (WGS) entry which is preliminary data.</text>
</comment>
<dbReference type="AlphaFoldDB" id="A0A5D4U2I7"/>
<dbReference type="InterPro" id="IPR003673">
    <property type="entry name" value="CoA-Trfase_fam_III"/>
</dbReference>
<evidence type="ECO:0000313" key="2">
    <source>
        <dbReference type="Proteomes" id="UP000324269"/>
    </source>
</evidence>
<organism evidence="1 2">
    <name type="scientific">Rossellomorea aquimaris</name>
    <dbReference type="NCBI Taxonomy" id="189382"/>
    <lineage>
        <taxon>Bacteria</taxon>
        <taxon>Bacillati</taxon>
        <taxon>Bacillota</taxon>
        <taxon>Bacilli</taxon>
        <taxon>Bacillales</taxon>
        <taxon>Bacillaceae</taxon>
        <taxon>Rossellomorea</taxon>
    </lineage>
</organism>
<proteinExistence type="predicted"/>
<evidence type="ECO:0000313" key="1">
    <source>
        <dbReference type="EMBL" id="TYS88155.1"/>
    </source>
</evidence>
<gene>
    <name evidence="1" type="ORF">FZC85_01555</name>
</gene>
<dbReference type="InterPro" id="IPR044855">
    <property type="entry name" value="CoA-Trfase_III_dom3_sf"/>
</dbReference>
<name>A0A5D4U2I7_9BACI</name>
<dbReference type="GO" id="GO:0016740">
    <property type="term" value="F:transferase activity"/>
    <property type="evidence" value="ECO:0007669"/>
    <property type="project" value="UniProtKB-KW"/>
</dbReference>
<dbReference type="InterPro" id="IPR050509">
    <property type="entry name" value="CoA-transferase_III"/>
</dbReference>
<dbReference type="Proteomes" id="UP000324269">
    <property type="component" value="Unassembled WGS sequence"/>
</dbReference>
<accession>A0A5D4U2I7</accession>
<dbReference type="OrthoDB" id="9797653at2"/>
<dbReference type="SUPFAM" id="SSF89796">
    <property type="entry name" value="CoA-transferase family III (CaiB/BaiF)"/>
    <property type="match status" value="1"/>
</dbReference>
<sequence>MLKGIQVIDFTNYIPGPFTTLRLAELGAEVIKIESPEGDPARHNGNGLVFNAHNRGKKSIVLNLKQEEGRKIALDLIEKADVLIESFRPGVMEKLGLGYKEVMSINPAIVYCSITGYGNSGKMSQLGSHDLNYMSVSGALAQLKDKSGRPVHPSHIFADYIGGLTASERILAGLVARGISGEGSYHCVSLAESMASLMTNHVLIEKETGYPRGIQVLNGNMISYGLYETKDKGFVSLAALEPKFWRNFCLALGREDWLSAHYSKPETENPIYCELVDLFRSKTRSEWSVIGQEVDCCLTPVLDAGELVEYPVYKEKGFVTTDGQVNMYGDLNRGAVTPPPEKGGQTKEILRAWLDVTDEQILDWEKQGVID</sequence>
<dbReference type="PANTHER" id="PTHR48228">
    <property type="entry name" value="SUCCINYL-COA--D-CITRAMALATE COA-TRANSFERASE"/>
    <property type="match status" value="1"/>
</dbReference>